<dbReference type="CDD" id="cd04685">
    <property type="entry name" value="NUDIX_Hydrolase"/>
    <property type="match status" value="1"/>
</dbReference>
<dbReference type="InterPro" id="IPR020476">
    <property type="entry name" value="Nudix_hydrolase"/>
</dbReference>
<evidence type="ECO:0000256" key="1">
    <source>
        <dbReference type="ARBA" id="ARBA00001946"/>
    </source>
</evidence>
<keyword evidence="8" id="KW-1185">Reference proteome</keyword>
<comment type="cofactor">
    <cofactor evidence="1">
        <name>Mg(2+)</name>
        <dbReference type="ChEBI" id="CHEBI:18420"/>
    </cofactor>
</comment>
<reference evidence="7 8" key="1">
    <citation type="submission" date="2020-07" db="EMBL/GenBank/DDBJ databases">
        <title>Sequencing the genomes of 1000 actinobacteria strains.</title>
        <authorList>
            <person name="Klenk H.-P."/>
        </authorList>
    </citation>
    <scope>NUCLEOTIDE SEQUENCE [LARGE SCALE GENOMIC DNA]</scope>
    <source>
        <strain evidence="7 8">DSM 103833</strain>
    </source>
</reference>
<dbReference type="InterPro" id="IPR000086">
    <property type="entry name" value="NUDIX_hydrolase_dom"/>
</dbReference>
<evidence type="ECO:0000313" key="8">
    <source>
        <dbReference type="Proteomes" id="UP000530424"/>
    </source>
</evidence>
<gene>
    <name evidence="7" type="ORF">HNR19_002205</name>
</gene>
<dbReference type="EMBL" id="JACCFP010000001">
    <property type="protein sequence ID" value="NYJ01507.1"/>
    <property type="molecule type" value="Genomic_DNA"/>
</dbReference>
<sequence length="157" mass="16536">MAKPIHRVAARVLPVAPDGTVLLLQGQDPAHPGDLHWVSIGGAVDPGETLEQAAVREMLEETGIVVETGELIGPIAEGVHPFSWDGVDYVSESTFFALALDRSVEVTFDGLEAGEVGNVLGADWWTPEALRADGTAASDDMPDVLAVAIKAVLEGER</sequence>
<organism evidence="7 8">
    <name type="scientific">Nocardioides thalensis</name>
    <dbReference type="NCBI Taxonomy" id="1914755"/>
    <lineage>
        <taxon>Bacteria</taxon>
        <taxon>Bacillati</taxon>
        <taxon>Actinomycetota</taxon>
        <taxon>Actinomycetes</taxon>
        <taxon>Propionibacteriales</taxon>
        <taxon>Nocardioidaceae</taxon>
        <taxon>Nocardioides</taxon>
    </lineage>
</organism>
<evidence type="ECO:0000259" key="6">
    <source>
        <dbReference type="PROSITE" id="PS51462"/>
    </source>
</evidence>
<comment type="caution">
    <text evidence="7">The sequence shown here is derived from an EMBL/GenBank/DDBJ whole genome shotgun (WGS) entry which is preliminary data.</text>
</comment>
<dbReference type="RefSeq" id="WP_179667983.1">
    <property type="nucleotide sequence ID" value="NZ_JACCFP010000001.1"/>
</dbReference>
<dbReference type="InterPro" id="IPR020084">
    <property type="entry name" value="NUDIX_hydrolase_CS"/>
</dbReference>
<dbReference type="PROSITE" id="PS00893">
    <property type="entry name" value="NUDIX_BOX"/>
    <property type="match status" value="1"/>
</dbReference>
<accession>A0A853C2U6</accession>
<dbReference type="PRINTS" id="PR00502">
    <property type="entry name" value="NUDIXFAMILY"/>
</dbReference>
<name>A0A853C2U6_9ACTN</name>
<dbReference type="Pfam" id="PF00293">
    <property type="entry name" value="NUDIX"/>
    <property type="match status" value="1"/>
</dbReference>
<evidence type="ECO:0000256" key="2">
    <source>
        <dbReference type="ARBA" id="ARBA00005582"/>
    </source>
</evidence>
<dbReference type="PANTHER" id="PTHR43046">
    <property type="entry name" value="GDP-MANNOSE MANNOSYL HYDROLASE"/>
    <property type="match status" value="1"/>
</dbReference>
<dbReference type="InterPro" id="IPR015797">
    <property type="entry name" value="NUDIX_hydrolase-like_dom_sf"/>
</dbReference>
<dbReference type="Proteomes" id="UP000530424">
    <property type="component" value="Unassembled WGS sequence"/>
</dbReference>
<proteinExistence type="inferred from homology"/>
<dbReference type="PANTHER" id="PTHR43046:SF12">
    <property type="entry name" value="GDP-MANNOSE MANNOSYL HYDROLASE"/>
    <property type="match status" value="1"/>
</dbReference>
<dbReference type="Gene3D" id="3.90.79.10">
    <property type="entry name" value="Nucleoside Triphosphate Pyrophosphohydrolase"/>
    <property type="match status" value="1"/>
</dbReference>
<dbReference type="AlphaFoldDB" id="A0A853C2U6"/>
<dbReference type="GO" id="GO:0016787">
    <property type="term" value="F:hydrolase activity"/>
    <property type="evidence" value="ECO:0007669"/>
    <property type="project" value="UniProtKB-KW"/>
</dbReference>
<dbReference type="PROSITE" id="PS51462">
    <property type="entry name" value="NUDIX"/>
    <property type="match status" value="1"/>
</dbReference>
<keyword evidence="4" id="KW-0460">Magnesium</keyword>
<comment type="similarity">
    <text evidence="2 5">Belongs to the Nudix hydrolase family.</text>
</comment>
<evidence type="ECO:0000313" key="7">
    <source>
        <dbReference type="EMBL" id="NYJ01507.1"/>
    </source>
</evidence>
<evidence type="ECO:0000256" key="5">
    <source>
        <dbReference type="RuleBase" id="RU003476"/>
    </source>
</evidence>
<evidence type="ECO:0000256" key="3">
    <source>
        <dbReference type="ARBA" id="ARBA00022801"/>
    </source>
</evidence>
<dbReference type="SUPFAM" id="SSF55811">
    <property type="entry name" value="Nudix"/>
    <property type="match status" value="1"/>
</dbReference>
<keyword evidence="3 5" id="KW-0378">Hydrolase</keyword>
<protein>
    <submittedName>
        <fullName evidence="7">8-oxo-dGTP pyrophosphatase MutT (NUDIX family)</fullName>
    </submittedName>
</protein>
<feature type="domain" description="Nudix hydrolase" evidence="6">
    <location>
        <begin position="5"/>
        <end position="149"/>
    </location>
</feature>
<evidence type="ECO:0000256" key="4">
    <source>
        <dbReference type="ARBA" id="ARBA00022842"/>
    </source>
</evidence>